<feature type="compositionally biased region" description="Low complexity" evidence="1">
    <location>
        <begin position="117"/>
        <end position="128"/>
    </location>
</feature>
<dbReference type="SUPFAM" id="SSF48425">
    <property type="entry name" value="Sec7 domain"/>
    <property type="match status" value="1"/>
</dbReference>
<keyword evidence="4" id="KW-1185">Reference proteome</keyword>
<evidence type="ECO:0000313" key="4">
    <source>
        <dbReference type="Proteomes" id="UP000230066"/>
    </source>
</evidence>
<dbReference type="Proteomes" id="UP000230066">
    <property type="component" value="Unassembled WGS sequence"/>
</dbReference>
<proteinExistence type="predicted"/>
<feature type="region of interest" description="Disordered" evidence="1">
    <location>
        <begin position="1"/>
        <end position="21"/>
    </location>
</feature>
<dbReference type="InterPro" id="IPR000904">
    <property type="entry name" value="Sec7_dom"/>
</dbReference>
<evidence type="ECO:0000313" key="3">
    <source>
        <dbReference type="EMBL" id="THD27106.1"/>
    </source>
</evidence>
<dbReference type="InterPro" id="IPR023394">
    <property type="entry name" value="Sec7_C_sf"/>
</dbReference>
<dbReference type="EMBL" id="JXXN02000524">
    <property type="protein sequence ID" value="THD27106.1"/>
    <property type="molecule type" value="Genomic_DNA"/>
</dbReference>
<feature type="compositionally biased region" description="Polar residues" evidence="1">
    <location>
        <begin position="1"/>
        <end position="19"/>
    </location>
</feature>
<comment type="caution">
    <text evidence="3">The sequence shown here is derived from an EMBL/GenBank/DDBJ whole genome shotgun (WGS) entry which is preliminary data.</text>
</comment>
<dbReference type="PANTHER" id="PTHR10663">
    <property type="entry name" value="GUANYL-NUCLEOTIDE EXCHANGE FACTOR"/>
    <property type="match status" value="1"/>
</dbReference>
<dbReference type="Gene3D" id="1.10.1000.11">
    <property type="entry name" value="Arf Nucleotide-binding Site Opener,domain 2"/>
    <property type="match status" value="1"/>
</dbReference>
<feature type="region of interest" description="Disordered" evidence="1">
    <location>
        <begin position="84"/>
        <end position="128"/>
    </location>
</feature>
<protein>
    <recommendedName>
        <fullName evidence="2">SEC7 domain-containing protein</fullName>
    </recommendedName>
</protein>
<organism evidence="3 4">
    <name type="scientific">Fasciola hepatica</name>
    <name type="common">Liver fluke</name>
    <dbReference type="NCBI Taxonomy" id="6192"/>
    <lineage>
        <taxon>Eukaryota</taxon>
        <taxon>Metazoa</taxon>
        <taxon>Spiralia</taxon>
        <taxon>Lophotrochozoa</taxon>
        <taxon>Platyhelminthes</taxon>
        <taxon>Trematoda</taxon>
        <taxon>Digenea</taxon>
        <taxon>Plagiorchiida</taxon>
        <taxon>Echinostomata</taxon>
        <taxon>Echinostomatoidea</taxon>
        <taxon>Fasciolidae</taxon>
        <taxon>Fasciola</taxon>
    </lineage>
</organism>
<dbReference type="SMART" id="SM00222">
    <property type="entry name" value="Sec7"/>
    <property type="match status" value="1"/>
</dbReference>
<dbReference type="Pfam" id="PF01369">
    <property type="entry name" value="Sec7"/>
    <property type="match status" value="1"/>
</dbReference>
<dbReference type="Gene3D" id="2.30.29.30">
    <property type="entry name" value="Pleckstrin-homology domain (PH domain)/Phosphotyrosine-binding domain (PTB)"/>
    <property type="match status" value="1"/>
</dbReference>
<dbReference type="PROSITE" id="PS50190">
    <property type="entry name" value="SEC7"/>
    <property type="match status" value="1"/>
</dbReference>
<feature type="region of interest" description="Disordered" evidence="1">
    <location>
        <begin position="237"/>
        <end position="270"/>
    </location>
</feature>
<name>A0A4E0RHB7_FASHE</name>
<gene>
    <name evidence="3" type="ORF">D915_002160</name>
</gene>
<reference evidence="3" key="1">
    <citation type="submission" date="2019-03" db="EMBL/GenBank/DDBJ databases">
        <title>Improved annotation for the trematode Fasciola hepatica.</title>
        <authorList>
            <person name="Choi Y.-J."/>
            <person name="Martin J."/>
            <person name="Mitreva M."/>
        </authorList>
    </citation>
    <scope>NUCLEOTIDE SEQUENCE [LARGE SCALE GENOMIC DNA]</scope>
</reference>
<dbReference type="PANTHER" id="PTHR10663:SF402">
    <property type="entry name" value="MIP16918P"/>
    <property type="match status" value="1"/>
</dbReference>
<accession>A0A4E0RHB7</accession>
<dbReference type="AlphaFoldDB" id="A0A4E0RHB7"/>
<feature type="domain" description="SEC7" evidence="2">
    <location>
        <begin position="520"/>
        <end position="736"/>
    </location>
</feature>
<dbReference type="Gene3D" id="1.10.220.20">
    <property type="match status" value="1"/>
</dbReference>
<evidence type="ECO:0000259" key="2">
    <source>
        <dbReference type="PROSITE" id="PS50190"/>
    </source>
</evidence>
<dbReference type="InterPro" id="IPR035999">
    <property type="entry name" value="Sec7_dom_sf"/>
</dbReference>
<dbReference type="GO" id="GO:0005085">
    <property type="term" value="F:guanyl-nucleotide exchange factor activity"/>
    <property type="evidence" value="ECO:0007669"/>
    <property type="project" value="InterPro"/>
</dbReference>
<dbReference type="InterPro" id="IPR011993">
    <property type="entry name" value="PH-like_dom_sf"/>
</dbReference>
<dbReference type="GO" id="GO:0032012">
    <property type="term" value="P:regulation of ARF protein signal transduction"/>
    <property type="evidence" value="ECO:0007669"/>
    <property type="project" value="InterPro"/>
</dbReference>
<feature type="compositionally biased region" description="Basic and acidic residues" evidence="1">
    <location>
        <begin position="84"/>
        <end position="98"/>
    </location>
</feature>
<evidence type="ECO:0000256" key="1">
    <source>
        <dbReference type="SAM" id="MobiDB-lite"/>
    </source>
</evidence>
<sequence>MYSSNPRSKSPTENKTSSEQQERNDWFLRLCDPTSVECDEILEHRLELGNGGSRFSNIGHDFSCEDLCSICGCDVCRSVKPRSRSEDTKRADPEEVRTHRCNSAEPIGEKSTPRAISSSCHSRSCSQSNSERSFSPFHSAGEDSPAINLCLSPARKTKRCRRNTLSYGCELGCGASTDIPPPMALIDVNRLSLQNLAAPSNVSGARKTSPRRCPTNCFMSRGPAVEAPKLQLQSNLSLDSSGTGSWCGADDTSNRPGGNEPTPPADSSSALRLRAPLPHLMDSSARDSGFSSHSSNSANFPIWQCQTESTSTGVTTRSISAIASQFASSSTEPGRIPPPVPPHAPHSFAANAAAAVASSEKRELIYTPKLPCCNSARTSVIESACGSQFDSLTLRLTPFSLMRKEIGDFHKTGAKSSRDMPDILTAHRSDSPVWKQSQQSISEMLPPTTSTQRSMLTKNNNSTVLADPNKSLGPRTGLCLRCMNARRYFLEWAQSSPGDGKGAIQTVQDKSVAQDCPTCRQHILNVGVNLFNRDPLHGLLFLNRHRVVNMNDPQNMAQFILCTPGLCRSRVGAFLGLPRCGTLVPIDVMRCLLERFDFHEMEVDEALRLVVHHFGIPVESQEIDRFLECLASRYHETRFASTGAVDPSLSENQVLLLLYSILLLQTSLYNKNAVNSTMGRQTVSQFIRNCQNLSSNSRRSSACTETSSNCTPQAPQNHPMLSESALNEIYQRIKAKPLTPGSDHTQLVKRISSRLTLPKTTRNCGCQWTAEKQWMQLLSRLFEPHRRFVCLCTMIQFVLRPRSFSKVALLRYVLLFNDMLILTKHEKPYRGSSRHRLRASDQQQIRRGLLTLLRNNPTGTGSKTLNRLLPSYLQPPIALFRLAEGPDFPLHDSYHLRLNELVCIPQVSVNNKSTMREPGLISRRKQTGKLLVLKMIPLNGCRLRLFQTEDCRFGLELWKLMPPVVAPESCNQLPSSSDSGKLTLVATLATLTENDYENFLGDLIGCLRESHTVLREVQAGRA</sequence>